<accession>A0A6J5ZCC3</accession>
<organism evidence="6">
    <name type="scientific">freshwater metagenome</name>
    <dbReference type="NCBI Taxonomy" id="449393"/>
    <lineage>
        <taxon>unclassified sequences</taxon>
        <taxon>metagenomes</taxon>
        <taxon>ecological metagenomes</taxon>
    </lineage>
</organism>
<name>A0A6J5ZCC3_9ZZZZ</name>
<feature type="transmembrane region" description="Helical" evidence="5">
    <location>
        <begin position="220"/>
        <end position="240"/>
    </location>
</feature>
<dbReference type="AlphaFoldDB" id="A0A6J5ZCC3"/>
<feature type="transmembrane region" description="Helical" evidence="5">
    <location>
        <begin position="158"/>
        <end position="178"/>
    </location>
</feature>
<dbReference type="GO" id="GO:0030026">
    <property type="term" value="P:intracellular manganese ion homeostasis"/>
    <property type="evidence" value="ECO:0007669"/>
    <property type="project" value="InterPro"/>
</dbReference>
<evidence type="ECO:0000256" key="3">
    <source>
        <dbReference type="ARBA" id="ARBA00022989"/>
    </source>
</evidence>
<evidence type="ECO:0000256" key="1">
    <source>
        <dbReference type="ARBA" id="ARBA00004127"/>
    </source>
</evidence>
<evidence type="ECO:0000313" key="6">
    <source>
        <dbReference type="EMBL" id="CAB4337193.1"/>
    </source>
</evidence>
<reference evidence="6" key="1">
    <citation type="submission" date="2020-05" db="EMBL/GenBank/DDBJ databases">
        <authorList>
            <person name="Chiriac C."/>
            <person name="Salcher M."/>
            <person name="Ghai R."/>
            <person name="Kavagutti S V."/>
        </authorList>
    </citation>
    <scope>NUCLEOTIDE SEQUENCE</scope>
</reference>
<dbReference type="PANTHER" id="PTHR31851">
    <property type="entry name" value="FE(2+)/MN(2+) TRANSPORTER PCL1"/>
    <property type="match status" value="1"/>
</dbReference>
<sequence>MTLEDVYRRNLEHRAHRAGWLRAAVLGINDGLVSTASLMIGVATASASLDNASTIIISTGAAGIAAGALSMAVGEYISVSSQTDIENSDRLLEIEHLAIDPEGELEELVEIYKGRGLEEDLARQVALSLTAKDALTTHLRDELGHHPHSKARPVQASIASAVSFALGGFIPFIGALLLSSSDSGSRSMSIAIVAFTLVGLILAGAVGAKTAGSRLLVPTLRVLIGGSLGMAITAGIGQLFHASIA</sequence>
<gene>
    <name evidence="6" type="ORF">UFOPK3775_00634</name>
</gene>
<proteinExistence type="predicted"/>
<comment type="subcellular location">
    <subcellularLocation>
        <location evidence="1">Endomembrane system</location>
        <topology evidence="1">Multi-pass membrane protein</topology>
    </subcellularLocation>
</comment>
<dbReference type="GO" id="GO:0012505">
    <property type="term" value="C:endomembrane system"/>
    <property type="evidence" value="ECO:0007669"/>
    <property type="project" value="UniProtKB-SubCell"/>
</dbReference>
<keyword evidence="2 5" id="KW-0812">Transmembrane</keyword>
<dbReference type="EMBL" id="CAESAK010000068">
    <property type="protein sequence ID" value="CAB4337193.1"/>
    <property type="molecule type" value="Genomic_DNA"/>
</dbReference>
<evidence type="ECO:0000256" key="2">
    <source>
        <dbReference type="ARBA" id="ARBA00022692"/>
    </source>
</evidence>
<evidence type="ECO:0000256" key="4">
    <source>
        <dbReference type="ARBA" id="ARBA00023136"/>
    </source>
</evidence>
<feature type="transmembrane region" description="Helical" evidence="5">
    <location>
        <begin position="55"/>
        <end position="73"/>
    </location>
</feature>
<feature type="transmembrane region" description="Helical" evidence="5">
    <location>
        <begin position="20"/>
        <end position="43"/>
    </location>
</feature>
<keyword evidence="4 5" id="KW-0472">Membrane</keyword>
<feature type="transmembrane region" description="Helical" evidence="5">
    <location>
        <begin position="190"/>
        <end position="208"/>
    </location>
</feature>
<keyword evidence="3 5" id="KW-1133">Transmembrane helix</keyword>
<dbReference type="Pfam" id="PF01988">
    <property type="entry name" value="VIT1"/>
    <property type="match status" value="1"/>
</dbReference>
<dbReference type="GO" id="GO:0005384">
    <property type="term" value="F:manganese ion transmembrane transporter activity"/>
    <property type="evidence" value="ECO:0007669"/>
    <property type="project" value="InterPro"/>
</dbReference>
<protein>
    <submittedName>
        <fullName evidence="6">Unannotated protein</fullName>
    </submittedName>
</protein>
<dbReference type="InterPro" id="IPR008217">
    <property type="entry name" value="Ccc1_fam"/>
</dbReference>
<dbReference type="CDD" id="cd02432">
    <property type="entry name" value="Nodulin-21_like_1"/>
    <property type="match status" value="1"/>
</dbReference>
<evidence type="ECO:0000256" key="5">
    <source>
        <dbReference type="SAM" id="Phobius"/>
    </source>
</evidence>